<feature type="compositionally biased region" description="Basic and acidic residues" evidence="1">
    <location>
        <begin position="59"/>
        <end position="75"/>
    </location>
</feature>
<evidence type="ECO:0000313" key="2">
    <source>
        <dbReference type="EMBL" id="KAL1251295.1"/>
    </source>
</evidence>
<accession>A0ABR3LFW7</accession>
<protein>
    <submittedName>
        <fullName evidence="2">Uncharacterized protein</fullName>
    </submittedName>
</protein>
<keyword evidence="3" id="KW-1185">Reference proteome</keyword>
<dbReference type="EMBL" id="JAYMGO010000022">
    <property type="protein sequence ID" value="KAL1251295.1"/>
    <property type="molecule type" value="Genomic_DNA"/>
</dbReference>
<organism evidence="2 3">
    <name type="scientific">Cirrhinus molitorella</name>
    <name type="common">mud carp</name>
    <dbReference type="NCBI Taxonomy" id="172907"/>
    <lineage>
        <taxon>Eukaryota</taxon>
        <taxon>Metazoa</taxon>
        <taxon>Chordata</taxon>
        <taxon>Craniata</taxon>
        <taxon>Vertebrata</taxon>
        <taxon>Euteleostomi</taxon>
        <taxon>Actinopterygii</taxon>
        <taxon>Neopterygii</taxon>
        <taxon>Teleostei</taxon>
        <taxon>Ostariophysi</taxon>
        <taxon>Cypriniformes</taxon>
        <taxon>Cyprinidae</taxon>
        <taxon>Labeoninae</taxon>
        <taxon>Labeonini</taxon>
        <taxon>Cirrhinus</taxon>
    </lineage>
</organism>
<evidence type="ECO:0000256" key="1">
    <source>
        <dbReference type="SAM" id="MobiDB-lite"/>
    </source>
</evidence>
<proteinExistence type="predicted"/>
<sequence>MQFISARSSLECLFDSASDSRALPQTKGGKRQVRPVVRNRTTHREMLSEIVWPGGPAKTEVEISSKKKKEGEKVRPGSRYPTKRKRSQALARTVVKALELSRGLTDKRSFE</sequence>
<dbReference type="Proteomes" id="UP001558613">
    <property type="component" value="Unassembled WGS sequence"/>
</dbReference>
<gene>
    <name evidence="2" type="ORF">QQF64_019091</name>
</gene>
<name>A0ABR3LFW7_9TELE</name>
<comment type="caution">
    <text evidence="2">The sequence shown here is derived from an EMBL/GenBank/DDBJ whole genome shotgun (WGS) entry which is preliminary data.</text>
</comment>
<reference evidence="2 3" key="1">
    <citation type="submission" date="2023-09" db="EMBL/GenBank/DDBJ databases">
        <authorList>
            <person name="Wang M."/>
        </authorList>
    </citation>
    <scope>NUCLEOTIDE SEQUENCE [LARGE SCALE GENOMIC DNA]</scope>
    <source>
        <strain evidence="2">GT-2023</strain>
        <tissue evidence="2">Liver</tissue>
    </source>
</reference>
<evidence type="ECO:0000313" key="3">
    <source>
        <dbReference type="Proteomes" id="UP001558613"/>
    </source>
</evidence>
<feature type="region of interest" description="Disordered" evidence="1">
    <location>
        <begin position="58"/>
        <end position="88"/>
    </location>
</feature>